<evidence type="ECO:0000313" key="3">
    <source>
        <dbReference type="EMBL" id="CBH10359.1"/>
    </source>
</evidence>
<name>C9ZLT4_TRYB9</name>
<organism evidence="3 4">
    <name type="scientific">Trypanosoma brucei gambiense (strain MHOM/CI/86/DAL972)</name>
    <dbReference type="NCBI Taxonomy" id="679716"/>
    <lineage>
        <taxon>Eukaryota</taxon>
        <taxon>Discoba</taxon>
        <taxon>Euglenozoa</taxon>
        <taxon>Kinetoplastea</taxon>
        <taxon>Metakinetoplastina</taxon>
        <taxon>Trypanosomatida</taxon>
        <taxon>Trypanosomatidae</taxon>
        <taxon>Trypanosoma</taxon>
    </lineage>
</organism>
<dbReference type="GO" id="GO:0010906">
    <property type="term" value="P:regulation of glucose metabolic process"/>
    <property type="evidence" value="ECO:0007669"/>
    <property type="project" value="TreeGrafter"/>
</dbReference>
<keyword evidence="1" id="KW-0418">Kinase</keyword>
<dbReference type="EC" id="2.7.11.-" evidence="1"/>
<keyword evidence="1" id="KW-0808">Transferase</keyword>
<keyword evidence="1" id="KW-0496">Mitochondrion</keyword>
<keyword evidence="1" id="KW-0547">Nucleotide-binding</keyword>
<dbReference type="Pfam" id="PF02518">
    <property type="entry name" value="HATPase_c"/>
    <property type="match status" value="1"/>
</dbReference>
<dbReference type="InterPro" id="IPR036890">
    <property type="entry name" value="HATPase_C_sf"/>
</dbReference>
<evidence type="ECO:0000256" key="1">
    <source>
        <dbReference type="RuleBase" id="RU366032"/>
    </source>
</evidence>
<dbReference type="AlphaFoldDB" id="C9ZLT4"/>
<dbReference type="OrthoDB" id="3264224at2759"/>
<accession>C9ZLT4</accession>
<gene>
    <name evidence="3" type="ORF">TbgDal_IV640</name>
</gene>
<dbReference type="GO" id="GO:0005759">
    <property type="term" value="C:mitochondrial matrix"/>
    <property type="evidence" value="ECO:0007669"/>
    <property type="project" value="UniProtKB-SubCell"/>
</dbReference>
<evidence type="ECO:0000259" key="2">
    <source>
        <dbReference type="PROSITE" id="PS50109"/>
    </source>
</evidence>
<sequence>MRCLFASATPRCSNRALKKFLEVPLRPMDLRDMKGNDRQHIRAAVEQLTARTARSYRAFASQILKRNLDRETAAQLVPLESICKSEFERCVALTEMVDPYLQQPESDKVCDVGSTLSSEISDGEGVDKALEFSEDAQDSVQTRFIDLLEGLRPRENLLDVAVNEKCINSPDVNYWIYCFCRRRVSWRVIHEHLLHLVGPGRFGPIIRVDPCVASLLQHAGMVVIDLYTRVVQAAHGGSLAITVEERPNLFTTLPAGQLATSSITVSPTARPGCGPQAQPSDVVRSVEGHLAYVFREIIKNACVALMSKATDMELKVYFATNDTHVIVDVVDTADGVSLEVAGKFWQFGWSTNTSLCQLISGFGLGLPVSKVYMDLWNGRIDIYTTPGSGTTVRVTFPKAPVEVLLPEMSAPW</sequence>
<reference evidence="4" key="1">
    <citation type="journal article" date="2010" name="PLoS Negl. Trop. Dis.">
        <title>The genome sequence of Trypanosoma brucei gambiense, causative agent of chronic human african trypanosomiasis.</title>
        <authorList>
            <person name="Jackson A.P."/>
            <person name="Sanders M."/>
            <person name="Berry A."/>
            <person name="McQuillan J."/>
            <person name="Aslett M.A."/>
            <person name="Quail M.A."/>
            <person name="Chukualim B."/>
            <person name="Capewell P."/>
            <person name="MacLeod A."/>
            <person name="Melville S.E."/>
            <person name="Gibson W."/>
            <person name="Barry J.D."/>
            <person name="Berriman M."/>
            <person name="Hertz-Fowler C."/>
        </authorList>
    </citation>
    <scope>NUCLEOTIDE SEQUENCE [LARGE SCALE GENOMIC DNA]</scope>
    <source>
        <strain evidence="4">MHOM/CI/86/DAL972</strain>
    </source>
</reference>
<comment type="similarity">
    <text evidence="1">Belongs to the PDK/BCKDK protein kinase family.</text>
</comment>
<feature type="domain" description="Histidine kinase" evidence="2">
    <location>
        <begin position="290"/>
        <end position="400"/>
    </location>
</feature>
<dbReference type="EMBL" id="FN554967">
    <property type="protein sequence ID" value="CBH10359.1"/>
    <property type="molecule type" value="Genomic_DNA"/>
</dbReference>
<dbReference type="InterPro" id="IPR003594">
    <property type="entry name" value="HATPase_dom"/>
</dbReference>
<dbReference type="InterPro" id="IPR004358">
    <property type="entry name" value="Sig_transdc_His_kin-like_C"/>
</dbReference>
<dbReference type="SUPFAM" id="SSF55874">
    <property type="entry name" value="ATPase domain of HSP90 chaperone/DNA topoisomerase II/histidine kinase"/>
    <property type="match status" value="1"/>
</dbReference>
<dbReference type="PRINTS" id="PR00344">
    <property type="entry name" value="BCTRLSENSOR"/>
</dbReference>
<dbReference type="GeneID" id="23860028"/>
<dbReference type="Gene3D" id="3.30.565.10">
    <property type="entry name" value="Histidine kinase-like ATPase, C-terminal domain"/>
    <property type="match status" value="1"/>
</dbReference>
<dbReference type="Proteomes" id="UP000002316">
    <property type="component" value="Chromosome 4"/>
</dbReference>
<keyword evidence="1" id="KW-0067">ATP-binding</keyword>
<dbReference type="GO" id="GO:0005524">
    <property type="term" value="F:ATP binding"/>
    <property type="evidence" value="ECO:0007669"/>
    <property type="project" value="UniProtKB-UniRule"/>
</dbReference>
<dbReference type="PROSITE" id="PS50109">
    <property type="entry name" value="HIS_KIN"/>
    <property type="match status" value="1"/>
</dbReference>
<dbReference type="InterPro" id="IPR005467">
    <property type="entry name" value="His_kinase_dom"/>
</dbReference>
<dbReference type="VEuPathDB" id="TriTrypDB:Tbg972.4.640"/>
<dbReference type="RefSeq" id="XP_011772649.1">
    <property type="nucleotide sequence ID" value="XM_011774347.1"/>
</dbReference>
<dbReference type="InterPro" id="IPR039028">
    <property type="entry name" value="BCKD/PDK"/>
</dbReference>
<protein>
    <recommendedName>
        <fullName evidence="1">Protein-serine/threonine kinase</fullName>
        <ecNumber evidence="1">2.7.11.-</ecNumber>
    </recommendedName>
</protein>
<dbReference type="SMART" id="SM00387">
    <property type="entry name" value="HATPase_c"/>
    <property type="match status" value="1"/>
</dbReference>
<dbReference type="PANTHER" id="PTHR11947:SF19">
    <property type="entry name" value="PROTEIN-SERINE_THREONINE KINASE"/>
    <property type="match status" value="1"/>
</dbReference>
<dbReference type="KEGG" id="tbg:TbgDal_IV640"/>
<evidence type="ECO:0000313" key="4">
    <source>
        <dbReference type="Proteomes" id="UP000002316"/>
    </source>
</evidence>
<proteinExistence type="inferred from homology"/>
<dbReference type="GO" id="GO:0004740">
    <property type="term" value="F:pyruvate dehydrogenase (acetyl-transferring) kinase activity"/>
    <property type="evidence" value="ECO:0007669"/>
    <property type="project" value="TreeGrafter"/>
</dbReference>
<dbReference type="PANTHER" id="PTHR11947">
    <property type="entry name" value="PYRUVATE DEHYDROGENASE KINASE"/>
    <property type="match status" value="1"/>
</dbReference>
<comment type="subcellular location">
    <subcellularLocation>
        <location evidence="1">Mitochondrion matrix</location>
    </subcellularLocation>
</comment>